<dbReference type="SMART" id="SM00797">
    <property type="entry name" value="AHS2"/>
    <property type="match status" value="1"/>
</dbReference>
<dbReference type="PROSITE" id="PS00867">
    <property type="entry name" value="CPSASE_2"/>
    <property type="match status" value="1"/>
</dbReference>
<evidence type="ECO:0000256" key="7">
    <source>
        <dbReference type="PROSITE-ProRule" id="PRU00409"/>
    </source>
</evidence>
<keyword evidence="6" id="KW-0092">Biotin</keyword>
<accession>A0A428W0F0</accession>
<dbReference type="GO" id="GO:0016874">
    <property type="term" value="F:ligase activity"/>
    <property type="evidence" value="ECO:0007669"/>
    <property type="project" value="UniProtKB-KW"/>
</dbReference>
<dbReference type="NCBIfam" id="TIGR00724">
    <property type="entry name" value="urea_amlyse_rel"/>
    <property type="match status" value="1"/>
</dbReference>
<dbReference type="InterPro" id="IPR011053">
    <property type="entry name" value="Single_hybrid_motif"/>
</dbReference>
<dbReference type="SUPFAM" id="SSF160467">
    <property type="entry name" value="PH0987 N-terminal domain-like"/>
    <property type="match status" value="1"/>
</dbReference>
<dbReference type="Gene3D" id="3.30.470.20">
    <property type="entry name" value="ATP-grasp fold, B domain"/>
    <property type="match status" value="1"/>
</dbReference>
<dbReference type="SUPFAM" id="SSF51230">
    <property type="entry name" value="Single hybrid motif"/>
    <property type="match status" value="1"/>
</dbReference>
<dbReference type="PROSITE" id="PS50968">
    <property type="entry name" value="BIOTINYL_LIPOYL"/>
    <property type="match status" value="1"/>
</dbReference>
<dbReference type="Pfam" id="PF02626">
    <property type="entry name" value="CT_A_B"/>
    <property type="match status" value="1"/>
</dbReference>
<dbReference type="InterPro" id="IPR005482">
    <property type="entry name" value="Biotin_COase_C"/>
</dbReference>
<dbReference type="Pfam" id="PF02786">
    <property type="entry name" value="CPSase_L_D2"/>
    <property type="match status" value="1"/>
</dbReference>
<evidence type="ECO:0000256" key="8">
    <source>
        <dbReference type="SAM" id="MobiDB-lite"/>
    </source>
</evidence>
<evidence type="ECO:0000313" key="13">
    <source>
        <dbReference type="Proteomes" id="UP000286716"/>
    </source>
</evidence>
<evidence type="ECO:0000256" key="1">
    <source>
        <dbReference type="ARBA" id="ARBA00001953"/>
    </source>
</evidence>
<keyword evidence="2" id="KW-0436">Ligase</keyword>
<gene>
    <name evidence="12" type="primary">uca</name>
    <name evidence="12" type="ORF">DMA12_40045</name>
</gene>
<dbReference type="InterPro" id="IPR005481">
    <property type="entry name" value="BC-like_N"/>
</dbReference>
<dbReference type="GO" id="GO:0016787">
    <property type="term" value="F:hydrolase activity"/>
    <property type="evidence" value="ECO:0007669"/>
    <property type="project" value="UniProtKB-KW"/>
</dbReference>
<dbReference type="Pfam" id="PF02785">
    <property type="entry name" value="Biotin_carb_C"/>
    <property type="match status" value="1"/>
</dbReference>
<evidence type="ECO:0000259" key="11">
    <source>
        <dbReference type="PROSITE" id="PS50979"/>
    </source>
</evidence>
<dbReference type="SUPFAM" id="SSF52440">
    <property type="entry name" value="PreATP-grasp domain"/>
    <property type="match status" value="1"/>
</dbReference>
<dbReference type="InterPro" id="IPR000089">
    <property type="entry name" value="Biotin_lipoyl"/>
</dbReference>
<comment type="cofactor">
    <cofactor evidence="1">
        <name>biotin</name>
        <dbReference type="ChEBI" id="CHEBI:57586"/>
    </cofactor>
</comment>
<dbReference type="OrthoDB" id="4435847at2"/>
<feature type="domain" description="Lipoyl-binding" evidence="9">
    <location>
        <begin position="1103"/>
        <end position="1181"/>
    </location>
</feature>
<dbReference type="PANTHER" id="PTHR18866">
    <property type="entry name" value="CARBOXYLASE:PYRUVATE/ACETYL-COA/PROPIONYL-COA CARBOXYLASE"/>
    <property type="match status" value="1"/>
</dbReference>
<evidence type="ECO:0000313" key="12">
    <source>
        <dbReference type="EMBL" id="RSM36533.1"/>
    </source>
</evidence>
<evidence type="ECO:0000256" key="5">
    <source>
        <dbReference type="ARBA" id="ARBA00022840"/>
    </source>
</evidence>
<dbReference type="CDD" id="cd06850">
    <property type="entry name" value="biotinyl_domain"/>
    <property type="match status" value="1"/>
</dbReference>
<dbReference type="NCBIfam" id="TIGR02712">
    <property type="entry name" value="urea_carbox"/>
    <property type="match status" value="1"/>
</dbReference>
<dbReference type="Gene3D" id="3.30.1360.40">
    <property type="match status" value="1"/>
</dbReference>
<dbReference type="PROSITE" id="PS50979">
    <property type="entry name" value="BC"/>
    <property type="match status" value="1"/>
</dbReference>
<keyword evidence="5 7" id="KW-0067">ATP-binding</keyword>
<dbReference type="InterPro" id="IPR029000">
    <property type="entry name" value="Cyclophilin-like_dom_sf"/>
</dbReference>
<dbReference type="InterPro" id="IPR050856">
    <property type="entry name" value="Biotin_carboxylase_complex"/>
</dbReference>
<dbReference type="FunFam" id="3.40.50.20:FF:000010">
    <property type="entry name" value="Propionyl-CoA carboxylase subunit alpha"/>
    <property type="match status" value="1"/>
</dbReference>
<name>A0A428W0F0_AMYBA</name>
<feature type="domain" description="ATP-grasp" evidence="10">
    <location>
        <begin position="118"/>
        <end position="315"/>
    </location>
</feature>
<dbReference type="GO" id="GO:0046872">
    <property type="term" value="F:metal ion binding"/>
    <property type="evidence" value="ECO:0007669"/>
    <property type="project" value="InterPro"/>
</dbReference>
<protein>
    <submittedName>
        <fullName evidence="12">Urea carboxylase</fullName>
    </submittedName>
</protein>
<dbReference type="Gene3D" id="2.40.50.100">
    <property type="match status" value="1"/>
</dbReference>
<dbReference type="Gene3D" id="2.40.100.10">
    <property type="entry name" value="Cyclophilin-like"/>
    <property type="match status" value="2"/>
</dbReference>
<sequence>MRLLVANRGEIAVRILRSAKELGLETVAVYSDADRLAPHVRLADRAVRLGPAPAAESYLRGEAIIQAALDTSCDAIHPGYGFLSEDAAFARACEDAKIAFAGPSPEHLEVFGSKHTAREAAIAAGVPLLAGTGLLSDVDEALARAEGIGYPVMLKATGGGGGIGMRACASPDELRAAWETVRSVAAKSFASSGVFLERLVTRARHVEVQVFGDGLGEVLALGTRDCSLQRRNQKVVEECPAPDLPDAVRKHLVESSVALCSSVRYRSAGTVEYVYDAERGEAAFLEVNTRLQVEHPVTEAVYGVDLVAWMLRLTQGDRAMFRAVPVARGHAVEARVYAEDPSAGHRPSAGLVTRVTLPGDTRVDTWVEPGTTVTTHYDPLLAKVICTGTDREDALANLREALASTRVDGVRTNLGQLRAAAADAAFGSATHDTSTLDEVEDAEPRIDVVRGGTMTTVQDWPGRTGYWPVGVPPSGPMDDLSLRLGNLALGNPEGAPGLECTVDGVTLRFSHATEVCVTGAPTTVLVDGTEVPSWTPVEVPAGATLDVRACTAGLRNYVLVRGGIDVPEFLGSAATFTLGKFGGHGGRALAAGDVLQPGPAPADPVVGPVAEADRPAFDPHWTVGALEGPHAAPEFFTPEDVDTFYATDWQVHFNSARTGVRLVGPRPKWARADGGEAGLHPSNIHDTPYAIGAVDYTGDLPILLGPDGPSLGGFVCPATVATGERWKLGQLRPGDTVRFVPIGTDHAAALRTRPASAIEPSRTARHDGGVLARLPEADPESDSEPSVTYRRSGDDNLLVEYGEMKLDLALRMRVHALAERLAAEGVPGIVDLTPGIRSLQVHVDPDSLPVGKALGLVRELERDLPPTHALVVPSRSVRLPLSWDDPATREAIERYMTGVRDDAPWCPWNIEFIRRVNGLSSVDDVYRTVFDAEYLVLGLGDVYLGAPVATPLDPRHRLVTTKYNPARTWTAENSVGIGGAYLCIYGMEGPGGYQFVGRTVQVWNSWRGGDQPWALRFFDRISWYPVSAEELLDLRAQSASGKLELDTTEGSFALADYQKFLADNAGSIAGFRATQAAAFEAERQAWAAAGEFDPKPEPVTRPPARVEAPPGGHVVEAPFAATVWRVDVTAGERVENAQSLVTLEAMKTEARIPAPAGGEVVEVLVSPGDQVAPGTPLVVLG</sequence>
<dbReference type="RefSeq" id="WP_020645114.1">
    <property type="nucleotide sequence ID" value="NZ_QHHU01000084.1"/>
</dbReference>
<dbReference type="Proteomes" id="UP000286716">
    <property type="component" value="Unassembled WGS sequence"/>
</dbReference>
<feature type="domain" description="Biotin carboxylation" evidence="11">
    <location>
        <begin position="1"/>
        <end position="441"/>
    </location>
</feature>
<evidence type="ECO:0000256" key="6">
    <source>
        <dbReference type="ARBA" id="ARBA00023267"/>
    </source>
</evidence>
<dbReference type="InterPro" id="IPR011764">
    <property type="entry name" value="Biotin_carboxylation_dom"/>
</dbReference>
<evidence type="ECO:0000259" key="10">
    <source>
        <dbReference type="PROSITE" id="PS50975"/>
    </source>
</evidence>
<dbReference type="Pfam" id="PF00364">
    <property type="entry name" value="Biotin_lipoyl"/>
    <property type="match status" value="1"/>
</dbReference>
<dbReference type="InterPro" id="IPR005479">
    <property type="entry name" value="CPAse_ATP-bd"/>
</dbReference>
<dbReference type="AlphaFoldDB" id="A0A428W0F0"/>
<dbReference type="SUPFAM" id="SSF51246">
    <property type="entry name" value="Rudiment single hybrid motif"/>
    <property type="match status" value="1"/>
</dbReference>
<keyword evidence="3 7" id="KW-0547">Nucleotide-binding</keyword>
<keyword evidence="4" id="KW-0378">Hydrolase</keyword>
<dbReference type="PANTHER" id="PTHR18866:SF128">
    <property type="entry name" value="UREA AMIDOLYASE"/>
    <property type="match status" value="1"/>
</dbReference>
<dbReference type="EMBL" id="QHHU01000084">
    <property type="protein sequence ID" value="RSM36533.1"/>
    <property type="molecule type" value="Genomic_DNA"/>
</dbReference>
<dbReference type="PROSITE" id="PS00866">
    <property type="entry name" value="CPSASE_1"/>
    <property type="match status" value="1"/>
</dbReference>
<dbReference type="InterPro" id="IPR014084">
    <property type="entry name" value="Urea_COase"/>
</dbReference>
<feature type="region of interest" description="Disordered" evidence="8">
    <location>
        <begin position="1092"/>
        <end position="1111"/>
    </location>
</feature>
<evidence type="ECO:0000256" key="4">
    <source>
        <dbReference type="ARBA" id="ARBA00022801"/>
    </source>
</evidence>
<dbReference type="InterPro" id="IPR016185">
    <property type="entry name" value="PreATP-grasp_dom_sf"/>
</dbReference>
<dbReference type="SMART" id="SM00796">
    <property type="entry name" value="AHS1"/>
    <property type="match status" value="1"/>
</dbReference>
<dbReference type="InterPro" id="IPR011761">
    <property type="entry name" value="ATP-grasp"/>
</dbReference>
<dbReference type="InterPro" id="IPR003778">
    <property type="entry name" value="CT_A_B"/>
</dbReference>
<dbReference type="InterPro" id="IPR011054">
    <property type="entry name" value="Rudment_hybrid_motif"/>
</dbReference>
<evidence type="ECO:0000259" key="9">
    <source>
        <dbReference type="PROSITE" id="PS50968"/>
    </source>
</evidence>
<reference evidence="12 13" key="1">
    <citation type="submission" date="2018-05" db="EMBL/GenBank/DDBJ databases">
        <title>Evolution of GPA BGCs.</title>
        <authorList>
            <person name="Waglechner N."/>
            <person name="Wright G.D."/>
        </authorList>
    </citation>
    <scope>NUCLEOTIDE SEQUENCE [LARGE SCALE GENOMIC DNA]</scope>
    <source>
        <strain evidence="12 13">DSM 5908</strain>
    </source>
</reference>
<dbReference type="GO" id="GO:0005524">
    <property type="term" value="F:ATP binding"/>
    <property type="evidence" value="ECO:0007669"/>
    <property type="project" value="UniProtKB-UniRule"/>
</dbReference>
<dbReference type="SMART" id="SM00878">
    <property type="entry name" value="Biotin_carb_C"/>
    <property type="match status" value="1"/>
</dbReference>
<evidence type="ECO:0000256" key="3">
    <source>
        <dbReference type="ARBA" id="ARBA00022741"/>
    </source>
</evidence>
<proteinExistence type="predicted"/>
<dbReference type="InterPro" id="IPR003833">
    <property type="entry name" value="CT_C_D"/>
</dbReference>
<organism evidence="12 13">
    <name type="scientific">Amycolatopsis balhimycina DSM 5908</name>
    <dbReference type="NCBI Taxonomy" id="1081091"/>
    <lineage>
        <taxon>Bacteria</taxon>
        <taxon>Bacillati</taxon>
        <taxon>Actinomycetota</taxon>
        <taxon>Actinomycetes</taxon>
        <taxon>Pseudonocardiales</taxon>
        <taxon>Pseudonocardiaceae</taxon>
        <taxon>Amycolatopsis</taxon>
    </lineage>
</organism>
<dbReference type="Pfam" id="PF00289">
    <property type="entry name" value="Biotin_carb_N"/>
    <property type="match status" value="1"/>
</dbReference>
<keyword evidence="13" id="KW-1185">Reference proteome</keyword>
<dbReference type="SUPFAM" id="SSF56059">
    <property type="entry name" value="Glutathione synthetase ATP-binding domain-like"/>
    <property type="match status" value="1"/>
</dbReference>
<dbReference type="FunFam" id="3.30.1490.20:FF:000003">
    <property type="entry name" value="acetyl-CoA carboxylase isoform X1"/>
    <property type="match status" value="1"/>
</dbReference>
<dbReference type="SUPFAM" id="SSF50891">
    <property type="entry name" value="Cyclophilin-like"/>
    <property type="match status" value="2"/>
</dbReference>
<evidence type="ECO:0000256" key="2">
    <source>
        <dbReference type="ARBA" id="ARBA00022598"/>
    </source>
</evidence>
<comment type="caution">
    <text evidence="12">The sequence shown here is derived from an EMBL/GenBank/DDBJ whole genome shotgun (WGS) entry which is preliminary data.</text>
</comment>
<dbReference type="Pfam" id="PF02682">
    <property type="entry name" value="CT_C_D"/>
    <property type="match status" value="1"/>
</dbReference>
<dbReference type="PROSITE" id="PS50975">
    <property type="entry name" value="ATP_GRASP"/>
    <property type="match status" value="1"/>
</dbReference>